<feature type="region of interest" description="Disordered" evidence="1">
    <location>
        <begin position="97"/>
        <end position="303"/>
    </location>
</feature>
<feature type="compositionally biased region" description="Polar residues" evidence="1">
    <location>
        <begin position="1391"/>
        <end position="1405"/>
    </location>
</feature>
<evidence type="ECO:0000256" key="1">
    <source>
        <dbReference type="SAM" id="MobiDB-lite"/>
    </source>
</evidence>
<feature type="region of interest" description="Disordered" evidence="1">
    <location>
        <begin position="1001"/>
        <end position="1526"/>
    </location>
</feature>
<dbReference type="EMBL" id="DF238808">
    <property type="protein sequence ID" value="GAC97302.1"/>
    <property type="molecule type" value="Genomic_DNA"/>
</dbReference>
<keyword evidence="2" id="KW-1133">Transmembrane helix</keyword>
<feature type="compositionally biased region" description="Low complexity" evidence="1">
    <location>
        <begin position="1406"/>
        <end position="1443"/>
    </location>
</feature>
<dbReference type="HOGENOM" id="CLU_262152_0_0_1"/>
<feature type="compositionally biased region" description="Polar residues" evidence="1">
    <location>
        <begin position="840"/>
        <end position="854"/>
    </location>
</feature>
<feature type="region of interest" description="Disordered" evidence="1">
    <location>
        <begin position="732"/>
        <end position="875"/>
    </location>
</feature>
<proteinExistence type="predicted"/>
<feature type="compositionally biased region" description="Polar residues" evidence="1">
    <location>
        <begin position="684"/>
        <end position="700"/>
    </location>
</feature>
<feature type="compositionally biased region" description="Low complexity" evidence="1">
    <location>
        <begin position="224"/>
        <end position="243"/>
    </location>
</feature>
<feature type="compositionally biased region" description="Polar residues" evidence="1">
    <location>
        <begin position="863"/>
        <end position="875"/>
    </location>
</feature>
<name>R9P7S8_PSEHS</name>
<dbReference type="RefSeq" id="XP_012190889.1">
    <property type="nucleotide sequence ID" value="XM_012335499.1"/>
</dbReference>
<feature type="compositionally biased region" description="Polar residues" evidence="1">
    <location>
        <begin position="666"/>
        <end position="677"/>
    </location>
</feature>
<feature type="compositionally biased region" description="Basic and acidic residues" evidence="1">
    <location>
        <begin position="939"/>
        <end position="949"/>
    </location>
</feature>
<dbReference type="OrthoDB" id="2555912at2759"/>
<sequence length="1526" mass="152462">MATLPQQAPGPGPTAQALPSYLSYSAAATNVIQYTSVITQVIYDPQGAFGPYQTLSTVRGTTTSIEYSVVNVPLLYTGPFPAPDLGTLYTTPGQILPSQTTASNAPGGSTSAAASSVATETPAASSQPSASAVPTASQPVSSSSAPSATDTAASTQDGSVTAESAPSTSLTPTATSPTTLPPTSPTLTPSTTDTAASTQDGSVTAESAPSTPLSPTAAPPTSLPPNSSAPTASTNAPESSATSLTATQAPSSIISTTNTGTPSSTNTETTMSSTTGSGATTSSNPSATAAGAPNPQNRSSSGLSGGQIAGIVLGAFFALLLLLLLLLCCLRRRRKRRHERSILAAATGSGSRSQAGGGARGNYASLGAGAGAAGFCAASAAAGARRRESLDSDDWEEDHLSGGGPNSGFFVVGGQRLGPDRPASLASCRSRGSNPAATRASPSYSAANVTPSASSNGLRTAGFASLAAAGAGFFGAAFRRNKDKPRVEIEEEQHLSDDDLGDGSMAERRGLMPFHDSPGSGHGSGTEMREASPRLMGPAAAMLGPSGAALYYSGRRRGDSGDPGSPSRAPFQLGHGLTLANAAASSTSRPASSGAFSGSGSGTGSSSHATGATGSSQTQRAGGAVTMSSSNSTGGFTTSGGSGSGTSLPPPPRAPRTSPRNAASSTLGNVPPTSGTTFAPGAVGSNSPNPRLSTDTSDSDTPGMGGLSPALLGLGGGTALGGLAALAAGHRDSEGSTYSGRNPALRASHASGMSEDELRHLRSTDPERYSRFISSGSNLLGPDYKPSPELEEGPSSGVATERASPAVGALGQGAPATGRTRLATIPSVSEFGERSDGEKTASQSTGNRTASSQDVPPGLRAVSGNSGSLGAASTGSRRIVSPLPVYEQQQAQGGESLPIYSVQDQPPALGAERRPSEGQLSERSGQFVTPPDSPRNIRRSSEVPRHSDASEADVGEATLGLQEDDEDLAGADHTGAGDASAGILGGVAAGWRRLTMGQYAWIPGTSSPSRGDQPAASAPRDSSGDLDDDLEGRDSHDTQPFRVSEDSSRLIHPSRRTSRFETSEASGLAPQISSQRASVYGASALGHGTSGSSPAHASSKEASGSSGEQQARIAAALSSAAAARAAASSRQRSYPSLSSQNSRGGGYAASHSNSSMSGRRTASDNSGLDSLSAAAQLSSRSTGSGSSRSGYLSSGRGGVSPRTDASLGSGASTGAASYSPSGLLSRDNTTSTRGAAGVDESARTGDATYYPSRRSGETASSIVTDVAEAATSEGDFTSSRATGGGSSLEKRKRPRSSGGLDSLQEDPFGDVEAPEEMPEEYQPAGGYYPSGSLGAAVTRSAAQQFNDTPGDASRALPQRRRIRSLQPGASTPAPTALAPSLSTPSPGSASNVDLSQVQPEHSQLPSTGSGSGLSSVPASASWRPSPRVASASSAAEAQAALLRAQERRPSGPRDMLGAGGGPTPPRTQAGSPSAGNRGASLNWADIDSNARQTDVDVETAAQGTDPSTADADEPSRSFGLGRFLRF</sequence>
<feature type="region of interest" description="Disordered" evidence="1">
    <location>
        <begin position="553"/>
        <end position="710"/>
    </location>
</feature>
<feature type="transmembrane region" description="Helical" evidence="2">
    <location>
        <begin position="308"/>
        <end position="330"/>
    </location>
</feature>
<protein>
    <submittedName>
        <fullName evidence="3">Uncharacterized protein</fullName>
    </submittedName>
</protein>
<feature type="region of interest" description="Disordered" evidence="1">
    <location>
        <begin position="486"/>
        <end position="530"/>
    </location>
</feature>
<feature type="compositionally biased region" description="Low complexity" evidence="1">
    <location>
        <begin position="655"/>
        <end position="665"/>
    </location>
</feature>
<feature type="compositionally biased region" description="Low complexity" evidence="1">
    <location>
        <begin position="577"/>
        <end position="596"/>
    </location>
</feature>
<dbReference type="Proteomes" id="UP000014071">
    <property type="component" value="Unassembled WGS sequence"/>
</dbReference>
<keyword evidence="4" id="KW-1185">Reference proteome</keyword>
<gene>
    <name evidence="3" type="ORF">PHSY_004887</name>
</gene>
<feature type="compositionally biased region" description="Low complexity" evidence="1">
    <location>
        <begin position="1367"/>
        <end position="1390"/>
    </location>
</feature>
<accession>R9P7S8</accession>
<feature type="compositionally biased region" description="Polar residues" evidence="1">
    <location>
        <begin position="1150"/>
        <end position="1165"/>
    </location>
</feature>
<evidence type="ECO:0000313" key="3">
    <source>
        <dbReference type="EMBL" id="GAC97302.1"/>
    </source>
</evidence>
<dbReference type="eggNOG" id="ENOG502RZBP">
    <property type="taxonomic scope" value="Eukaryota"/>
</dbReference>
<feature type="compositionally biased region" description="Low complexity" evidence="1">
    <location>
        <begin position="1205"/>
        <end position="1222"/>
    </location>
</feature>
<feature type="compositionally biased region" description="Basic and acidic residues" evidence="1">
    <location>
        <begin position="756"/>
        <end position="770"/>
    </location>
</feature>
<feature type="compositionally biased region" description="Basic and acidic residues" evidence="1">
    <location>
        <begin position="1032"/>
        <end position="1049"/>
    </location>
</feature>
<organism evidence="3 4">
    <name type="scientific">Pseudozyma hubeiensis (strain SY62)</name>
    <name type="common">Yeast</name>
    <dbReference type="NCBI Taxonomy" id="1305764"/>
    <lineage>
        <taxon>Eukaryota</taxon>
        <taxon>Fungi</taxon>
        <taxon>Dikarya</taxon>
        <taxon>Basidiomycota</taxon>
        <taxon>Ustilaginomycotina</taxon>
        <taxon>Ustilaginomycetes</taxon>
        <taxon>Ustilaginales</taxon>
        <taxon>Ustilaginaceae</taxon>
        <taxon>Pseudozyma</taxon>
    </lineage>
</organism>
<feature type="compositionally biased region" description="Polar residues" evidence="1">
    <location>
        <begin position="430"/>
        <end position="455"/>
    </location>
</feature>
<feature type="compositionally biased region" description="Low complexity" evidence="1">
    <location>
        <begin position="250"/>
        <end position="295"/>
    </location>
</feature>
<feature type="compositionally biased region" description="Acidic residues" evidence="1">
    <location>
        <begin position="1303"/>
        <end position="1319"/>
    </location>
</feature>
<dbReference type="GeneID" id="24110168"/>
<feature type="region of interest" description="Disordered" evidence="1">
    <location>
        <begin position="887"/>
        <end position="982"/>
    </location>
</feature>
<feature type="region of interest" description="Disordered" evidence="1">
    <location>
        <begin position="388"/>
        <end position="455"/>
    </location>
</feature>
<evidence type="ECO:0000256" key="2">
    <source>
        <dbReference type="SAM" id="Phobius"/>
    </source>
</evidence>
<keyword evidence="2" id="KW-0812">Transmembrane</keyword>
<keyword evidence="2" id="KW-0472">Membrane</keyword>
<feature type="compositionally biased region" description="Low complexity" evidence="1">
    <location>
        <begin position="604"/>
        <end position="616"/>
    </location>
</feature>
<dbReference type="STRING" id="1305764.R9P7S8"/>
<reference evidence="4" key="1">
    <citation type="journal article" date="2013" name="Genome Announc.">
        <title>Draft genome sequence of the basidiomycetous yeast-like fungus Pseudozyma hubeiensis SY62, which produces an abundant amount of the biosurfactant mannosylerythritol lipids.</title>
        <authorList>
            <person name="Konishi M."/>
            <person name="Hatada Y."/>
            <person name="Horiuchi J."/>
        </authorList>
    </citation>
    <scope>NUCLEOTIDE SEQUENCE [LARGE SCALE GENOMIC DNA]</scope>
    <source>
        <strain evidence="4">SY62</strain>
    </source>
</reference>
<feature type="compositionally biased region" description="Low complexity" evidence="1">
    <location>
        <begin position="100"/>
        <end position="178"/>
    </location>
</feature>
<feature type="compositionally biased region" description="Low complexity" evidence="1">
    <location>
        <begin position="1100"/>
        <end position="1140"/>
    </location>
</feature>
<evidence type="ECO:0000313" key="4">
    <source>
        <dbReference type="Proteomes" id="UP000014071"/>
    </source>
</evidence>
<feature type="compositionally biased region" description="Low complexity" evidence="1">
    <location>
        <begin position="185"/>
        <end position="216"/>
    </location>
</feature>
<feature type="compositionally biased region" description="Basic and acidic residues" evidence="1">
    <location>
        <begin position="486"/>
        <end position="497"/>
    </location>
</feature>
<feature type="compositionally biased region" description="Polar residues" evidence="1">
    <location>
        <begin position="918"/>
        <end position="927"/>
    </location>
</feature>
<feature type="compositionally biased region" description="Low complexity" evidence="1">
    <location>
        <begin position="1166"/>
        <end position="1194"/>
    </location>
</feature>